<keyword evidence="13" id="KW-1185">Reference proteome</keyword>
<feature type="binding site" evidence="7">
    <location>
        <position position="271"/>
    </location>
    <ligand>
        <name>NAD(+)</name>
        <dbReference type="ChEBI" id="CHEBI:57540"/>
    </ligand>
</feature>
<dbReference type="GO" id="GO:0141152">
    <property type="term" value="F:glycerol-3-phosphate dehydrogenase (NAD+) activity"/>
    <property type="evidence" value="ECO:0007669"/>
    <property type="project" value="UniProtKB-UniRule"/>
</dbReference>
<keyword evidence="3 7" id="KW-0520">NAD</keyword>
<evidence type="ECO:0000256" key="6">
    <source>
        <dbReference type="PIRSR" id="PIRSR000114-2"/>
    </source>
</evidence>
<dbReference type="PROSITE" id="PS00957">
    <property type="entry name" value="NAD_G3PDH"/>
    <property type="match status" value="1"/>
</dbReference>
<feature type="active site" description="Proton acceptor" evidence="5">
    <location>
        <position position="207"/>
    </location>
</feature>
<dbReference type="PANTHER" id="PTHR11728">
    <property type="entry name" value="GLYCEROL-3-PHOSPHATE DEHYDROGENASE"/>
    <property type="match status" value="1"/>
</dbReference>
<dbReference type="Proteomes" id="UP001057455">
    <property type="component" value="Unassembled WGS sequence"/>
</dbReference>
<dbReference type="NCBIfam" id="TIGR03376">
    <property type="entry name" value="glycerol3P_DH"/>
    <property type="match status" value="1"/>
</dbReference>
<evidence type="ECO:0000256" key="4">
    <source>
        <dbReference type="ARBA" id="ARBA00048683"/>
    </source>
</evidence>
<dbReference type="FunFam" id="1.10.1040.10:FF:000004">
    <property type="entry name" value="Glycerol-3-phosphate dehydrogenase [NAD(+)]"/>
    <property type="match status" value="1"/>
</dbReference>
<dbReference type="Gene3D" id="1.10.1040.10">
    <property type="entry name" value="N-(1-d-carboxylethyl)-l-norvaline Dehydrogenase, domain 2"/>
    <property type="match status" value="1"/>
</dbReference>
<evidence type="ECO:0000256" key="7">
    <source>
        <dbReference type="PIRSR" id="PIRSR000114-3"/>
    </source>
</evidence>
<evidence type="ECO:0000313" key="13">
    <source>
        <dbReference type="Proteomes" id="UP001057455"/>
    </source>
</evidence>
<dbReference type="InterPro" id="IPR006109">
    <property type="entry name" value="G3P_DH_NAD-dep_C"/>
</dbReference>
<dbReference type="InterPro" id="IPR013328">
    <property type="entry name" value="6PGD_dom2"/>
</dbReference>
<feature type="binding site" evidence="7">
    <location>
        <position position="98"/>
    </location>
    <ligand>
        <name>NAD(+)</name>
        <dbReference type="ChEBI" id="CHEBI:57540"/>
    </ligand>
</feature>
<comment type="catalytic activity">
    <reaction evidence="4 9">
        <text>sn-glycerol 3-phosphate + NAD(+) = dihydroxyacetone phosphate + NADH + H(+)</text>
        <dbReference type="Rhea" id="RHEA:11092"/>
        <dbReference type="ChEBI" id="CHEBI:15378"/>
        <dbReference type="ChEBI" id="CHEBI:57540"/>
        <dbReference type="ChEBI" id="CHEBI:57597"/>
        <dbReference type="ChEBI" id="CHEBI:57642"/>
        <dbReference type="ChEBI" id="CHEBI:57945"/>
        <dbReference type="EC" id="1.1.1.8"/>
    </reaction>
</comment>
<feature type="binding site" evidence="7">
    <location>
        <position position="300"/>
    </location>
    <ligand>
        <name>NAD(+)</name>
        <dbReference type="ChEBI" id="CHEBI:57540"/>
    </ligand>
</feature>
<dbReference type="InterPro" id="IPR006168">
    <property type="entry name" value="G3P_DH_NAD-dep"/>
</dbReference>
<evidence type="ECO:0000256" key="8">
    <source>
        <dbReference type="RuleBase" id="RU000437"/>
    </source>
</evidence>
<evidence type="ECO:0000256" key="3">
    <source>
        <dbReference type="ARBA" id="ARBA00023027"/>
    </source>
</evidence>
<dbReference type="Pfam" id="PF01210">
    <property type="entry name" value="NAD_Gly3P_dh_N"/>
    <property type="match status" value="1"/>
</dbReference>
<feature type="binding site" evidence="7">
    <location>
        <position position="302"/>
    </location>
    <ligand>
        <name>NAD(+)</name>
        <dbReference type="ChEBI" id="CHEBI:57540"/>
    </ligand>
</feature>
<dbReference type="PANTHER" id="PTHR11728:SF8">
    <property type="entry name" value="GLYCEROL-3-PHOSPHATE DEHYDROGENASE [NAD(+)]-RELATED"/>
    <property type="match status" value="1"/>
</dbReference>
<feature type="binding site" evidence="6">
    <location>
        <begin position="271"/>
        <end position="272"/>
    </location>
    <ligand>
        <name>substrate</name>
    </ligand>
</feature>
<accession>A0A9W5TBZ7</accession>
<evidence type="ECO:0000256" key="5">
    <source>
        <dbReference type="PIRSR" id="PIRSR000114-1"/>
    </source>
</evidence>
<evidence type="ECO:0000259" key="11">
    <source>
        <dbReference type="Pfam" id="PF07479"/>
    </source>
</evidence>
<dbReference type="GO" id="GO:0051287">
    <property type="term" value="F:NAD binding"/>
    <property type="evidence" value="ECO:0007669"/>
    <property type="project" value="UniProtKB-UniRule"/>
</dbReference>
<feature type="binding site" evidence="7">
    <location>
        <begin position="11"/>
        <end position="16"/>
    </location>
    <ligand>
        <name>NAD(+)</name>
        <dbReference type="ChEBI" id="CHEBI:57540"/>
    </ligand>
</feature>
<dbReference type="EMBL" id="BLIY01000007">
    <property type="protein sequence ID" value="GFE53657.1"/>
    <property type="molecule type" value="Genomic_DNA"/>
</dbReference>
<dbReference type="FunFam" id="3.40.50.720:FF:000365">
    <property type="entry name" value="Glycerol-3-phosphate dehydrogenase [NAD(+)]"/>
    <property type="match status" value="1"/>
</dbReference>
<gene>
    <name evidence="12" type="ORF">BaOVIS_010610</name>
</gene>
<feature type="domain" description="Glycerol-3-phosphate dehydrogenase NAD-dependent C-terminal" evidence="11">
    <location>
        <begin position="197"/>
        <end position="343"/>
    </location>
</feature>
<evidence type="ECO:0000256" key="1">
    <source>
        <dbReference type="ARBA" id="ARBA00011009"/>
    </source>
</evidence>
<dbReference type="SUPFAM" id="SSF51735">
    <property type="entry name" value="NAD(P)-binding Rossmann-fold domains"/>
    <property type="match status" value="1"/>
</dbReference>
<name>A0A9W5TBZ7_BABOV</name>
<dbReference type="GO" id="GO:0005829">
    <property type="term" value="C:cytosol"/>
    <property type="evidence" value="ECO:0007669"/>
    <property type="project" value="TreeGrafter"/>
</dbReference>
<sequence length="354" mass="38845">MATGKRVCVIGCGNWGSAVAKLVSENAKRYPDFDDTVRIWVLEEVFEGRNLSEIINNDHENKKYLPGIKLPHNLLAVPDMKECVQESDLFLVVLPHQFVHSTIEKMKQFGPLRPGALAISLVKGIELTGSSVKCFTDAIENTLGIPCLALSGANVAKNVAMEEFSEATIGYKEKAHAVLFQKLFDRPYFKINCIPGVAAVQVFGAIKNAVAIAAGFCDGLGLGSNTKAAIMRIGLKEIYKFSCKFFNENSQDVVFESAGVADLITTCIGGRNVRCAAEFAKHGGKKSWNDIEREMLGGQKLQGTSTCEEVYHVLKANNIEAEFPLFVVTYKIAHMGADPNDLIREFAVEKLEEF</sequence>
<feature type="domain" description="Glycerol-3-phosphate dehydrogenase NAD-dependent N-terminal" evidence="10">
    <location>
        <begin position="7"/>
        <end position="176"/>
    </location>
</feature>
<dbReference type="PRINTS" id="PR00077">
    <property type="entry name" value="GPDHDRGNASE"/>
</dbReference>
<dbReference type="Gene3D" id="3.40.50.720">
    <property type="entry name" value="NAD(P)-binding Rossmann-like Domain"/>
    <property type="match status" value="1"/>
</dbReference>
<dbReference type="InterPro" id="IPR008927">
    <property type="entry name" value="6-PGluconate_DH-like_C_sf"/>
</dbReference>
<dbReference type="SUPFAM" id="SSF48179">
    <property type="entry name" value="6-phosphogluconate dehydrogenase C-terminal domain-like"/>
    <property type="match status" value="1"/>
</dbReference>
<dbReference type="EC" id="1.1.1.8" evidence="9"/>
<dbReference type="GO" id="GO:0042803">
    <property type="term" value="F:protein homodimerization activity"/>
    <property type="evidence" value="ECO:0007669"/>
    <property type="project" value="InterPro"/>
</dbReference>
<protein>
    <recommendedName>
        <fullName evidence="9">Glycerol-3-phosphate dehydrogenase [NAD(+)]</fullName>
        <ecNumber evidence="9">1.1.1.8</ecNumber>
    </recommendedName>
</protein>
<dbReference type="GO" id="GO:0046168">
    <property type="term" value="P:glycerol-3-phosphate catabolic process"/>
    <property type="evidence" value="ECO:0007669"/>
    <property type="project" value="UniProtKB-UniRule"/>
</dbReference>
<feature type="binding site" evidence="6">
    <location>
        <position position="123"/>
    </location>
    <ligand>
        <name>substrate</name>
    </ligand>
</feature>
<organism evidence="12 13">
    <name type="scientific">Babesia ovis</name>
    <dbReference type="NCBI Taxonomy" id="5869"/>
    <lineage>
        <taxon>Eukaryota</taxon>
        <taxon>Sar</taxon>
        <taxon>Alveolata</taxon>
        <taxon>Apicomplexa</taxon>
        <taxon>Aconoidasida</taxon>
        <taxon>Piroplasmida</taxon>
        <taxon>Babesiidae</taxon>
        <taxon>Babesia</taxon>
    </lineage>
</organism>
<proteinExistence type="inferred from homology"/>
<keyword evidence="2 8" id="KW-0560">Oxidoreductase</keyword>
<comment type="caution">
    <text evidence="12">The sequence shown here is derived from an EMBL/GenBank/DDBJ whole genome shotgun (WGS) entry which is preliminary data.</text>
</comment>
<dbReference type="OrthoDB" id="10263760at2759"/>
<dbReference type="PIRSF" id="PIRSF000114">
    <property type="entry name" value="Glycerol-3-P_dh"/>
    <property type="match status" value="1"/>
</dbReference>
<evidence type="ECO:0000259" key="10">
    <source>
        <dbReference type="Pfam" id="PF01210"/>
    </source>
</evidence>
<evidence type="ECO:0000313" key="12">
    <source>
        <dbReference type="EMBL" id="GFE53657.1"/>
    </source>
</evidence>
<dbReference type="InterPro" id="IPR036291">
    <property type="entry name" value="NAD(P)-bd_dom_sf"/>
</dbReference>
<dbReference type="Pfam" id="PF07479">
    <property type="entry name" value="NAD_Gly3P_dh_C"/>
    <property type="match status" value="1"/>
</dbReference>
<evidence type="ECO:0000256" key="2">
    <source>
        <dbReference type="ARBA" id="ARBA00023002"/>
    </source>
</evidence>
<feature type="binding site" evidence="7">
    <location>
        <position position="156"/>
    </location>
    <ligand>
        <name>NAD(+)</name>
        <dbReference type="ChEBI" id="CHEBI:57540"/>
    </ligand>
</feature>
<dbReference type="AlphaFoldDB" id="A0A9W5TBZ7"/>
<dbReference type="GO" id="GO:0005975">
    <property type="term" value="P:carbohydrate metabolic process"/>
    <property type="evidence" value="ECO:0007669"/>
    <property type="project" value="InterPro"/>
</dbReference>
<evidence type="ECO:0000256" key="9">
    <source>
        <dbReference type="RuleBase" id="RU361243"/>
    </source>
</evidence>
<dbReference type="InterPro" id="IPR017751">
    <property type="entry name" value="G3P_DH_NAD-dep_euk"/>
</dbReference>
<reference evidence="12" key="1">
    <citation type="submission" date="2019-12" db="EMBL/GenBank/DDBJ databases">
        <title>Genome sequence of Babesia ovis.</title>
        <authorList>
            <person name="Yamagishi J."/>
            <person name="Sevinc F."/>
            <person name="Xuan X."/>
        </authorList>
    </citation>
    <scope>NUCLEOTIDE SEQUENCE</scope>
    <source>
        <strain evidence="12">Selcuk</strain>
    </source>
</reference>
<dbReference type="InterPro" id="IPR011128">
    <property type="entry name" value="G3P_DH_NAD-dep_N"/>
</dbReference>
<comment type="similarity">
    <text evidence="1 8">Belongs to the NAD-dependent glycerol-3-phosphate dehydrogenase family.</text>
</comment>